<evidence type="ECO:0000256" key="6">
    <source>
        <dbReference type="ARBA" id="ARBA00022679"/>
    </source>
</evidence>
<evidence type="ECO:0000259" key="17">
    <source>
        <dbReference type="Pfam" id="PF13614"/>
    </source>
</evidence>
<accession>A0ABU7MYD2</accession>
<dbReference type="InterPro" id="IPR003856">
    <property type="entry name" value="LPS_length_determ_N"/>
</dbReference>
<organism evidence="18 19">
    <name type="scientific">Gordonia prachuapensis</name>
    <dbReference type="NCBI Taxonomy" id="3115651"/>
    <lineage>
        <taxon>Bacteria</taxon>
        <taxon>Bacillati</taxon>
        <taxon>Actinomycetota</taxon>
        <taxon>Actinomycetes</taxon>
        <taxon>Mycobacteriales</taxon>
        <taxon>Gordoniaceae</taxon>
        <taxon>Gordonia</taxon>
    </lineage>
</organism>
<keyword evidence="12 15" id="KW-0472">Membrane</keyword>
<keyword evidence="19" id="KW-1185">Reference proteome</keyword>
<keyword evidence="9" id="KW-0418">Kinase</keyword>
<comment type="subcellular location">
    <subcellularLocation>
        <location evidence="1">Cell inner membrane</location>
        <topology evidence="1">Multi-pass membrane protein</topology>
    </subcellularLocation>
</comment>
<comment type="catalytic activity">
    <reaction evidence="14">
        <text>L-tyrosyl-[protein] + ATP = O-phospho-L-tyrosyl-[protein] + ADP + H(+)</text>
        <dbReference type="Rhea" id="RHEA:10596"/>
        <dbReference type="Rhea" id="RHEA-COMP:10136"/>
        <dbReference type="Rhea" id="RHEA-COMP:20101"/>
        <dbReference type="ChEBI" id="CHEBI:15378"/>
        <dbReference type="ChEBI" id="CHEBI:30616"/>
        <dbReference type="ChEBI" id="CHEBI:46858"/>
        <dbReference type="ChEBI" id="CHEBI:61978"/>
        <dbReference type="ChEBI" id="CHEBI:456216"/>
    </reaction>
</comment>
<keyword evidence="7 15" id="KW-0812">Transmembrane</keyword>
<feature type="domain" description="AAA" evidence="17">
    <location>
        <begin position="285"/>
        <end position="417"/>
    </location>
</feature>
<dbReference type="Pfam" id="PF02706">
    <property type="entry name" value="Wzz"/>
    <property type="match status" value="1"/>
</dbReference>
<dbReference type="PANTHER" id="PTHR32309:SF31">
    <property type="entry name" value="CAPSULAR EXOPOLYSACCHARIDE FAMILY"/>
    <property type="match status" value="1"/>
</dbReference>
<evidence type="ECO:0000256" key="4">
    <source>
        <dbReference type="ARBA" id="ARBA00022475"/>
    </source>
</evidence>
<dbReference type="EC" id="2.7.10.2" evidence="18"/>
<dbReference type="PANTHER" id="PTHR32309">
    <property type="entry name" value="TYROSINE-PROTEIN KINASE"/>
    <property type="match status" value="1"/>
</dbReference>
<dbReference type="EMBL" id="JAZDUE010000019">
    <property type="protein sequence ID" value="MEE4025355.1"/>
    <property type="molecule type" value="Genomic_DNA"/>
</dbReference>
<dbReference type="InterPro" id="IPR050445">
    <property type="entry name" value="Bact_polysacc_biosynth/exp"/>
</dbReference>
<dbReference type="RefSeq" id="WP_330506780.1">
    <property type="nucleotide sequence ID" value="NZ_JAZDUE010000019.1"/>
</dbReference>
<proteinExistence type="inferred from homology"/>
<keyword evidence="10" id="KW-0067">ATP-binding</keyword>
<sequence>MLNQEVPTNETRKYASLQSLGALWRQRWWNVVLAALAGGVLAVAWALLQSPTYASTAVVYVTTVSDGGSQGAYTGSLASQQRVASYVDLASSDAVLSDAIEIGDLDGSVDDVRSAVTASAALDTVVLDITATATEPTGAAALANAVAEAMRLNVVELETPSGGGEPLAKLTVISPASPSVYPFSPQPLRLVAIGLFSGSVIGFLFMYLKGRFDTRLRSESDIEGLVDVPVLASVDSRLGMVDSKNDLVQFGNSPMAESFRRLQINLDFAGVEGDIRRLLIASGEQGEGKSTTTIHLALALADSGYRTLIVDSDLRRPTLCPRLGLNGEVGLTDIIRGVAEPGDVIQRTEVPNLEVLGPGRLPPNPVEFLNSTKSEELFRSLSVEYDYVIVDSPPVNLVADSSVLVRSVDGVLVVVRAGRTRRSELVSAVDQLRMAQATIAGVVLNGVSRTGAYREYGYTASNAGLSGSSR</sequence>
<keyword evidence="6 18" id="KW-0808">Transferase</keyword>
<evidence type="ECO:0000256" key="7">
    <source>
        <dbReference type="ARBA" id="ARBA00022692"/>
    </source>
</evidence>
<keyword evidence="5" id="KW-0997">Cell inner membrane</keyword>
<feature type="transmembrane region" description="Helical" evidence="15">
    <location>
        <begin position="188"/>
        <end position="208"/>
    </location>
</feature>
<dbReference type="InterPro" id="IPR005702">
    <property type="entry name" value="Wzc-like_C"/>
</dbReference>
<comment type="caution">
    <text evidence="18">The sequence shown here is derived from an EMBL/GenBank/DDBJ whole genome shotgun (WGS) entry which is preliminary data.</text>
</comment>
<gene>
    <name evidence="18" type="ORF">V1Y59_19880</name>
</gene>
<evidence type="ECO:0000259" key="16">
    <source>
        <dbReference type="Pfam" id="PF02706"/>
    </source>
</evidence>
<dbReference type="Proteomes" id="UP001335729">
    <property type="component" value="Unassembled WGS sequence"/>
</dbReference>
<comment type="similarity">
    <text evidence="2">Belongs to the CpsC/CapA family.</text>
</comment>
<evidence type="ECO:0000256" key="10">
    <source>
        <dbReference type="ARBA" id="ARBA00022840"/>
    </source>
</evidence>
<evidence type="ECO:0000313" key="18">
    <source>
        <dbReference type="EMBL" id="MEE4025355.1"/>
    </source>
</evidence>
<evidence type="ECO:0000256" key="11">
    <source>
        <dbReference type="ARBA" id="ARBA00022989"/>
    </source>
</evidence>
<evidence type="ECO:0000256" key="12">
    <source>
        <dbReference type="ARBA" id="ARBA00023136"/>
    </source>
</evidence>
<keyword evidence="8" id="KW-0547">Nucleotide-binding</keyword>
<dbReference type="SUPFAM" id="SSF52540">
    <property type="entry name" value="P-loop containing nucleoside triphosphate hydrolases"/>
    <property type="match status" value="1"/>
</dbReference>
<name>A0ABU7MYD2_9ACTN</name>
<feature type="domain" description="Polysaccharide chain length determinant N-terminal" evidence="16">
    <location>
        <begin position="20"/>
        <end position="100"/>
    </location>
</feature>
<keyword evidence="13" id="KW-0829">Tyrosine-protein kinase</keyword>
<dbReference type="CDD" id="cd05387">
    <property type="entry name" value="BY-kinase"/>
    <property type="match status" value="1"/>
</dbReference>
<keyword evidence="4" id="KW-1003">Cell membrane</keyword>
<dbReference type="GO" id="GO:0004715">
    <property type="term" value="F:non-membrane spanning protein tyrosine kinase activity"/>
    <property type="evidence" value="ECO:0007669"/>
    <property type="project" value="UniProtKB-EC"/>
</dbReference>
<evidence type="ECO:0000256" key="9">
    <source>
        <dbReference type="ARBA" id="ARBA00022777"/>
    </source>
</evidence>
<evidence type="ECO:0000256" key="13">
    <source>
        <dbReference type="ARBA" id="ARBA00023137"/>
    </source>
</evidence>
<comment type="similarity">
    <text evidence="3">Belongs to the etk/wzc family.</text>
</comment>
<evidence type="ECO:0000256" key="2">
    <source>
        <dbReference type="ARBA" id="ARBA00006683"/>
    </source>
</evidence>
<evidence type="ECO:0000256" key="5">
    <source>
        <dbReference type="ARBA" id="ARBA00022519"/>
    </source>
</evidence>
<feature type="transmembrane region" description="Helical" evidence="15">
    <location>
        <begin position="28"/>
        <end position="48"/>
    </location>
</feature>
<evidence type="ECO:0000313" key="19">
    <source>
        <dbReference type="Proteomes" id="UP001335729"/>
    </source>
</evidence>
<evidence type="ECO:0000256" key="14">
    <source>
        <dbReference type="ARBA" id="ARBA00053015"/>
    </source>
</evidence>
<evidence type="ECO:0000256" key="1">
    <source>
        <dbReference type="ARBA" id="ARBA00004429"/>
    </source>
</evidence>
<evidence type="ECO:0000256" key="8">
    <source>
        <dbReference type="ARBA" id="ARBA00022741"/>
    </source>
</evidence>
<keyword evidence="11 15" id="KW-1133">Transmembrane helix</keyword>
<dbReference type="InterPro" id="IPR025669">
    <property type="entry name" value="AAA_dom"/>
</dbReference>
<evidence type="ECO:0000256" key="15">
    <source>
        <dbReference type="SAM" id="Phobius"/>
    </source>
</evidence>
<dbReference type="InterPro" id="IPR027417">
    <property type="entry name" value="P-loop_NTPase"/>
</dbReference>
<dbReference type="Gene3D" id="3.40.50.300">
    <property type="entry name" value="P-loop containing nucleotide triphosphate hydrolases"/>
    <property type="match status" value="1"/>
</dbReference>
<protein>
    <submittedName>
        <fullName evidence="18">Polysaccharide biosynthesis tyrosine autokinase</fullName>
        <ecNumber evidence="18">2.7.10.2</ecNumber>
    </submittedName>
</protein>
<dbReference type="NCBIfam" id="TIGR01007">
    <property type="entry name" value="eps_fam"/>
    <property type="match status" value="1"/>
</dbReference>
<reference evidence="18 19" key="1">
    <citation type="submission" date="2024-01" db="EMBL/GenBank/DDBJ databases">
        <title>Draft genome sequence of Gordonia sp. PKS22-38.</title>
        <authorList>
            <person name="Suphannarot A."/>
            <person name="Mingma R."/>
        </authorList>
    </citation>
    <scope>NUCLEOTIDE SEQUENCE [LARGE SCALE GENOMIC DNA]</scope>
    <source>
        <strain evidence="18 19">PKS22-38</strain>
    </source>
</reference>
<evidence type="ECO:0000256" key="3">
    <source>
        <dbReference type="ARBA" id="ARBA00008883"/>
    </source>
</evidence>
<dbReference type="Pfam" id="PF13614">
    <property type="entry name" value="AAA_31"/>
    <property type="match status" value="1"/>
</dbReference>